<feature type="transmembrane region" description="Helical" evidence="1">
    <location>
        <begin position="48"/>
        <end position="65"/>
    </location>
</feature>
<reference evidence="2 3" key="1">
    <citation type="submission" date="2021-01" db="EMBL/GenBank/DDBJ databases">
        <title>Genome public.</title>
        <authorList>
            <person name="Liu C."/>
            <person name="Sun Q."/>
        </authorList>
    </citation>
    <scope>NUCLEOTIDE SEQUENCE [LARGE SCALE GENOMIC DNA]</scope>
    <source>
        <strain evidence="2 3">YIM B02515</strain>
    </source>
</reference>
<dbReference type="EMBL" id="JAESWC010000002">
    <property type="protein sequence ID" value="MBL4935931.1"/>
    <property type="molecule type" value="Genomic_DNA"/>
</dbReference>
<proteinExistence type="predicted"/>
<evidence type="ECO:0000256" key="1">
    <source>
        <dbReference type="SAM" id="Phobius"/>
    </source>
</evidence>
<gene>
    <name evidence="2" type="ORF">JK636_09180</name>
</gene>
<evidence type="ECO:0000313" key="3">
    <source>
        <dbReference type="Proteomes" id="UP000632377"/>
    </source>
</evidence>
<evidence type="ECO:0000313" key="2">
    <source>
        <dbReference type="EMBL" id="MBL4935931.1"/>
    </source>
</evidence>
<sequence>MNIREIPDRIKWSMFQEKLVMFRCLTLLAFIFAFIIEKYINFEGRPSALFGLVMIISGMSLFNVISQAGISFVVSSAIIYLSPIGLSKFMFHGVSHFILNFATIWFSHFAIGVTISYLIKIHMNEHKIL</sequence>
<feature type="transmembrane region" description="Helical" evidence="1">
    <location>
        <begin position="20"/>
        <end position="36"/>
    </location>
</feature>
<keyword evidence="1" id="KW-0812">Transmembrane</keyword>
<dbReference type="RefSeq" id="WP_202748514.1">
    <property type="nucleotide sequence ID" value="NZ_JAESWC010000002.1"/>
</dbReference>
<organism evidence="2 3">
    <name type="scientific">Clostridium rhizosphaerae</name>
    <dbReference type="NCBI Taxonomy" id="2803861"/>
    <lineage>
        <taxon>Bacteria</taxon>
        <taxon>Bacillati</taxon>
        <taxon>Bacillota</taxon>
        <taxon>Clostridia</taxon>
        <taxon>Eubacteriales</taxon>
        <taxon>Clostridiaceae</taxon>
        <taxon>Clostridium</taxon>
    </lineage>
</organism>
<accession>A0ABS1TBB3</accession>
<comment type="caution">
    <text evidence="2">The sequence shown here is derived from an EMBL/GenBank/DDBJ whole genome shotgun (WGS) entry which is preliminary data.</text>
</comment>
<protein>
    <submittedName>
        <fullName evidence="2">Uncharacterized protein</fullName>
    </submittedName>
</protein>
<feature type="transmembrane region" description="Helical" evidence="1">
    <location>
        <begin position="72"/>
        <end position="91"/>
    </location>
</feature>
<dbReference type="Proteomes" id="UP000632377">
    <property type="component" value="Unassembled WGS sequence"/>
</dbReference>
<keyword evidence="3" id="KW-1185">Reference proteome</keyword>
<name>A0ABS1TBB3_9CLOT</name>
<feature type="transmembrane region" description="Helical" evidence="1">
    <location>
        <begin position="97"/>
        <end position="119"/>
    </location>
</feature>
<keyword evidence="1" id="KW-0472">Membrane</keyword>
<keyword evidence="1" id="KW-1133">Transmembrane helix</keyword>